<dbReference type="InterPro" id="IPR051906">
    <property type="entry name" value="TolC-like"/>
</dbReference>
<evidence type="ECO:0000313" key="6">
    <source>
        <dbReference type="EMBL" id="SHH26842.1"/>
    </source>
</evidence>
<dbReference type="GO" id="GO:1990281">
    <property type="term" value="C:efflux pump complex"/>
    <property type="evidence" value="ECO:0007669"/>
    <property type="project" value="TreeGrafter"/>
</dbReference>
<protein>
    <submittedName>
        <fullName evidence="6">Outer membrane efflux protein</fullName>
    </submittedName>
</protein>
<evidence type="ECO:0000256" key="3">
    <source>
        <dbReference type="ARBA" id="ARBA00022692"/>
    </source>
</evidence>
<keyword evidence="7" id="KW-1185">Reference proteome</keyword>
<evidence type="ECO:0000256" key="1">
    <source>
        <dbReference type="ARBA" id="ARBA00004442"/>
    </source>
</evidence>
<dbReference type="RefSeq" id="WP_073085315.1">
    <property type="nucleotide sequence ID" value="NZ_FQWS01000002.1"/>
</dbReference>
<dbReference type="STRING" id="1089305.SAMN05444148_1616"/>
<dbReference type="AlphaFoldDB" id="A0A1M5RKE6"/>
<gene>
    <name evidence="6" type="ORF">SAMN05444148_1616</name>
</gene>
<name>A0A1M5RKE6_9FLAO</name>
<evidence type="ECO:0000256" key="5">
    <source>
        <dbReference type="ARBA" id="ARBA00023237"/>
    </source>
</evidence>
<keyword evidence="4" id="KW-0472">Membrane</keyword>
<reference evidence="7" key="1">
    <citation type="submission" date="2016-11" db="EMBL/GenBank/DDBJ databases">
        <authorList>
            <person name="Varghese N."/>
            <person name="Submissions S."/>
        </authorList>
    </citation>
    <scope>NUCLEOTIDE SEQUENCE [LARGE SCALE GENOMIC DNA]</scope>
    <source>
        <strain evidence="7">DSM 25330</strain>
    </source>
</reference>
<dbReference type="GO" id="GO:0015562">
    <property type="term" value="F:efflux transmembrane transporter activity"/>
    <property type="evidence" value="ECO:0007669"/>
    <property type="project" value="InterPro"/>
</dbReference>
<keyword evidence="2" id="KW-1134">Transmembrane beta strand</keyword>
<sequence length="467" mass="53809">MRYLIVLILVGFCFVGHAQSDSLANILRFDEYLGYVKKFHPIVKQAELVIDESQAKLMKSRGAFDPKIDVDYDRKKFKGTEYFDKLNGTFKIPTWFGIELKANFEENSGDFLNPEAFVPEDGLYSAGVSVPIARGLLINDRMASLKQARLFREQAKADRDIYVNNILFEASKVYFKWLMAYNELRLFENFLTNAELRYRGILRGVELGENAQIDATEARIALNNRKLSLEQARIKMLKASLELSTFLWLDNNIPVELQPNVIPDVDTEPIVDATFDINQLRNVEVIIDEHPKLLSLDYKRQSLNVEKRLKANMLLPRVDLEYNFLTETPDIGRSFNTAEYKGGLNVSMPLFLRKERGDLKLAKIKLRDTEFEIDATRVNLQNKINGLKQELDSYVTQNEITVQMVTDYQQMLIAEERKFQLGESSLFLVNSRESKLIEGQLKAIEIQNKFFNTKAKLFNSLAVNPEL</sequence>
<evidence type="ECO:0000256" key="4">
    <source>
        <dbReference type="ARBA" id="ARBA00023136"/>
    </source>
</evidence>
<dbReference type="EMBL" id="FQWS01000002">
    <property type="protein sequence ID" value="SHH26842.1"/>
    <property type="molecule type" value="Genomic_DNA"/>
</dbReference>
<accession>A0A1M5RKE6</accession>
<evidence type="ECO:0000256" key="2">
    <source>
        <dbReference type="ARBA" id="ARBA00022452"/>
    </source>
</evidence>
<keyword evidence="3" id="KW-0812">Transmembrane</keyword>
<dbReference type="Gene3D" id="1.20.1600.10">
    <property type="entry name" value="Outer membrane efflux proteins (OEP)"/>
    <property type="match status" value="1"/>
</dbReference>
<comment type="subcellular location">
    <subcellularLocation>
        <location evidence="1">Cell outer membrane</location>
    </subcellularLocation>
</comment>
<dbReference type="GO" id="GO:0015288">
    <property type="term" value="F:porin activity"/>
    <property type="evidence" value="ECO:0007669"/>
    <property type="project" value="TreeGrafter"/>
</dbReference>
<dbReference type="GO" id="GO:0009279">
    <property type="term" value="C:cell outer membrane"/>
    <property type="evidence" value="ECO:0007669"/>
    <property type="project" value="UniProtKB-SubCell"/>
</dbReference>
<dbReference type="Proteomes" id="UP000184522">
    <property type="component" value="Unassembled WGS sequence"/>
</dbReference>
<dbReference type="PANTHER" id="PTHR30026">
    <property type="entry name" value="OUTER MEMBRANE PROTEIN TOLC"/>
    <property type="match status" value="1"/>
</dbReference>
<dbReference type="OrthoDB" id="581172at2"/>
<proteinExistence type="predicted"/>
<organism evidence="6 7">
    <name type="scientific">Winogradskyella jejuensis</name>
    <dbReference type="NCBI Taxonomy" id="1089305"/>
    <lineage>
        <taxon>Bacteria</taxon>
        <taxon>Pseudomonadati</taxon>
        <taxon>Bacteroidota</taxon>
        <taxon>Flavobacteriia</taxon>
        <taxon>Flavobacteriales</taxon>
        <taxon>Flavobacteriaceae</taxon>
        <taxon>Winogradskyella</taxon>
    </lineage>
</organism>
<keyword evidence="5" id="KW-0998">Cell outer membrane</keyword>
<evidence type="ECO:0000313" key="7">
    <source>
        <dbReference type="Proteomes" id="UP000184522"/>
    </source>
</evidence>
<dbReference type="PANTHER" id="PTHR30026:SF20">
    <property type="entry name" value="OUTER MEMBRANE PROTEIN TOLC"/>
    <property type="match status" value="1"/>
</dbReference>
<dbReference type="SUPFAM" id="SSF56954">
    <property type="entry name" value="Outer membrane efflux proteins (OEP)"/>
    <property type="match status" value="1"/>
</dbReference>